<evidence type="ECO:0000256" key="6">
    <source>
        <dbReference type="ARBA" id="ARBA00022691"/>
    </source>
</evidence>
<accession>A0A644T7W2</accession>
<keyword evidence="5 8" id="KW-0808">Transferase</keyword>
<dbReference type="UniPathway" id="UPA00148"/>
<dbReference type="EC" id="2.1.1.271" evidence="8"/>
<feature type="domain" description="Tetrapyrrole methylase" evidence="7">
    <location>
        <begin position="4"/>
        <end position="215"/>
    </location>
</feature>
<dbReference type="GO" id="GO:0032259">
    <property type="term" value="P:methylation"/>
    <property type="evidence" value="ECO:0007669"/>
    <property type="project" value="UniProtKB-KW"/>
</dbReference>
<evidence type="ECO:0000259" key="7">
    <source>
        <dbReference type="Pfam" id="PF00590"/>
    </source>
</evidence>
<evidence type="ECO:0000256" key="1">
    <source>
        <dbReference type="ARBA" id="ARBA00004953"/>
    </source>
</evidence>
<dbReference type="InterPro" id="IPR014777">
    <property type="entry name" value="4pyrrole_Mease_sub1"/>
</dbReference>
<dbReference type="InterPro" id="IPR035996">
    <property type="entry name" value="4pyrrol_Methylase_sf"/>
</dbReference>
<comment type="caution">
    <text evidence="8">The sequence shown here is derived from an EMBL/GenBank/DDBJ whole genome shotgun (WGS) entry which is preliminary data.</text>
</comment>
<gene>
    <name evidence="8" type="primary">cbiF_3</name>
    <name evidence="8" type="ORF">SDC9_08628</name>
</gene>
<dbReference type="InterPro" id="IPR003043">
    <property type="entry name" value="Uropor_MeTrfase_CS"/>
</dbReference>
<dbReference type="GO" id="GO:0009236">
    <property type="term" value="P:cobalamin biosynthetic process"/>
    <property type="evidence" value="ECO:0007669"/>
    <property type="project" value="UniProtKB-UniPathway"/>
</dbReference>
<dbReference type="Pfam" id="PF00590">
    <property type="entry name" value="TP_methylase"/>
    <property type="match status" value="1"/>
</dbReference>
<protein>
    <submittedName>
        <fullName evidence="8">Cobalt-precorrin-4 C(11)-methyltransferase</fullName>
        <ecNumber evidence="8">2.1.1.271</ecNumber>
    </submittedName>
</protein>
<dbReference type="InterPro" id="IPR000878">
    <property type="entry name" value="4pyrrol_Mease"/>
</dbReference>
<dbReference type="PANTHER" id="PTHR45790">
    <property type="entry name" value="SIROHEME SYNTHASE-RELATED"/>
    <property type="match status" value="1"/>
</dbReference>
<evidence type="ECO:0000313" key="8">
    <source>
        <dbReference type="EMBL" id="MPL63008.1"/>
    </source>
</evidence>
<organism evidence="8">
    <name type="scientific">bioreactor metagenome</name>
    <dbReference type="NCBI Taxonomy" id="1076179"/>
    <lineage>
        <taxon>unclassified sequences</taxon>
        <taxon>metagenomes</taxon>
        <taxon>ecological metagenomes</taxon>
    </lineage>
</organism>
<dbReference type="Gene3D" id="3.30.950.10">
    <property type="entry name" value="Methyltransferase, Cobalt-precorrin-4 Transmethylase, Domain 2"/>
    <property type="match status" value="1"/>
</dbReference>
<keyword evidence="3" id="KW-0169">Cobalamin biosynthesis</keyword>
<dbReference type="PANTHER" id="PTHR45790:SF4">
    <property type="entry name" value="COBALT-PRECORRIN-4 C(11)-METHYLTRANSFERASE"/>
    <property type="match status" value="1"/>
</dbReference>
<keyword evidence="4 8" id="KW-0489">Methyltransferase</keyword>
<proteinExistence type="inferred from homology"/>
<dbReference type="InterPro" id="IPR006362">
    <property type="entry name" value="Cbl_synth_CobM/CibF"/>
</dbReference>
<dbReference type="InterPro" id="IPR014776">
    <property type="entry name" value="4pyrrole_Mease_sub2"/>
</dbReference>
<dbReference type="PROSITE" id="PS00839">
    <property type="entry name" value="SUMT_1"/>
    <property type="match status" value="1"/>
</dbReference>
<comment type="pathway">
    <text evidence="1">Cofactor biosynthesis; adenosylcobalamin biosynthesis.</text>
</comment>
<dbReference type="SUPFAM" id="SSF53790">
    <property type="entry name" value="Tetrapyrrole methylase"/>
    <property type="match status" value="1"/>
</dbReference>
<sequence length="257" mass="28178">MKGKVIFIGAGPGDPKLLTIGGYQAIKNADIIIYAGSLVNPEVLNHRKEVAKVYNSASIDLNEIINIIEEGISENKIIARVHTGDPSIYGAIGEQIRELKKRNIDYEIIPGVSSVFATAATLESELTLPQISQTVIITRPEGRTPKPKKESLASLATHQATMCIFLGVGMIEKVVEELKEGFNGQEGYNENTPIAVVKKASWKDELIIKGNLSNIVSKVKEAKITKTAMIVVGEVLDPGDFESSKLYDKNFKHEYRK</sequence>
<evidence type="ECO:0000256" key="5">
    <source>
        <dbReference type="ARBA" id="ARBA00022679"/>
    </source>
</evidence>
<dbReference type="AlphaFoldDB" id="A0A644T7W2"/>
<evidence type="ECO:0000256" key="3">
    <source>
        <dbReference type="ARBA" id="ARBA00022573"/>
    </source>
</evidence>
<comment type="similarity">
    <text evidence="2">Belongs to the precorrin methyltransferase family.</text>
</comment>
<dbReference type="GO" id="GO:0046026">
    <property type="term" value="F:precorrin-4 C11-methyltransferase activity"/>
    <property type="evidence" value="ECO:0007669"/>
    <property type="project" value="InterPro"/>
</dbReference>
<dbReference type="Gene3D" id="3.40.1010.10">
    <property type="entry name" value="Cobalt-precorrin-4 Transmethylase, Domain 1"/>
    <property type="match status" value="1"/>
</dbReference>
<dbReference type="EMBL" id="VSSQ01000019">
    <property type="protein sequence ID" value="MPL63008.1"/>
    <property type="molecule type" value="Genomic_DNA"/>
</dbReference>
<evidence type="ECO:0000256" key="4">
    <source>
        <dbReference type="ARBA" id="ARBA00022603"/>
    </source>
</evidence>
<dbReference type="InterPro" id="IPR050161">
    <property type="entry name" value="Siro_Cobalamin_biosynth"/>
</dbReference>
<name>A0A644T7W2_9ZZZZ</name>
<keyword evidence="6" id="KW-0949">S-adenosyl-L-methionine</keyword>
<dbReference type="CDD" id="cd11641">
    <property type="entry name" value="Precorrin-4_C11-MT"/>
    <property type="match status" value="1"/>
</dbReference>
<evidence type="ECO:0000256" key="2">
    <source>
        <dbReference type="ARBA" id="ARBA00005879"/>
    </source>
</evidence>
<dbReference type="NCBIfam" id="TIGR01465">
    <property type="entry name" value="cobM_cbiF"/>
    <property type="match status" value="1"/>
</dbReference>
<reference evidence="8" key="1">
    <citation type="submission" date="2019-08" db="EMBL/GenBank/DDBJ databases">
        <authorList>
            <person name="Kucharzyk K."/>
            <person name="Murdoch R.W."/>
            <person name="Higgins S."/>
            <person name="Loffler F."/>
        </authorList>
    </citation>
    <scope>NUCLEOTIDE SEQUENCE</scope>
</reference>